<reference evidence="7 8" key="1">
    <citation type="submission" date="2022-11" db="EMBL/GenBank/DDBJ databases">
        <title>Deinococcus ZS9-10, Low Temperature and Draught-tolerating, UV-resistant Bacteria from Continental Antarctica.</title>
        <authorList>
            <person name="Cheng L."/>
        </authorList>
    </citation>
    <scope>NUCLEOTIDE SEQUENCE [LARGE SCALE GENOMIC DNA]</scope>
    <source>
        <strain evidence="7 8">ZS9-10</strain>
    </source>
</reference>
<dbReference type="EMBL" id="JAPMIV010000016">
    <property type="protein sequence ID" value="MDV6374952.1"/>
    <property type="molecule type" value="Genomic_DNA"/>
</dbReference>
<evidence type="ECO:0000256" key="3">
    <source>
        <dbReference type="RuleBase" id="RU004004"/>
    </source>
</evidence>
<dbReference type="InterPro" id="IPR005644">
    <property type="entry name" value="NolW-like"/>
</dbReference>
<feature type="signal peptide" evidence="4">
    <location>
        <begin position="1"/>
        <end position="23"/>
    </location>
</feature>
<comment type="subcellular location">
    <subcellularLocation>
        <location evidence="3">Cell outer membrane</location>
    </subcellularLocation>
</comment>
<comment type="caution">
    <text evidence="7">The sequence shown here is derived from an EMBL/GenBank/DDBJ whole genome shotgun (WGS) entry which is preliminary data.</text>
</comment>
<protein>
    <submittedName>
        <fullName evidence="7">Secretin</fullName>
    </submittedName>
</protein>
<dbReference type="Gene3D" id="3.30.1370.120">
    <property type="match status" value="2"/>
</dbReference>
<evidence type="ECO:0000313" key="8">
    <source>
        <dbReference type="Proteomes" id="UP001276150"/>
    </source>
</evidence>
<evidence type="ECO:0000256" key="4">
    <source>
        <dbReference type="SAM" id="SignalP"/>
    </source>
</evidence>
<dbReference type="InterPro" id="IPR038591">
    <property type="entry name" value="NolW-like_sf"/>
</dbReference>
<keyword evidence="1 4" id="KW-0732">Signal</keyword>
<feature type="domain" description="Type II/III secretion system secretin-like" evidence="5">
    <location>
        <begin position="684"/>
        <end position="826"/>
    </location>
</feature>
<sequence length="826" mass="85919">MMNRYALLLTAALGMAAAQTAIPAVPVQAPAAPAGSSVKNALRDSSLTSASITVNTGTYVGPLSILLASIAKSAGYEVIFNFNVDALALINGEIVNAGNAGGSAAPVAGATATSAAPNAPIVYASPIGKPQELAAKPVAHNFVSKPFNEVWPLLMDVYELNYEVLKLGNGQIVRISQRPRQLSIALVNIAATTAREKATEFFGEAAYRDEDYTANDGSRQTRKVFDGYRLPDTLKILADSDSNRLIVGGTNEQTDKVRSFISTIDIPKSATTQAQLVYTAKSSPADVVNILQGQYPALKATPIGQTARVIIAGSQADLDAALKLLADVDQPSASGTSQTIQRVYTVNGRQEDVVALLGKQYPTLNVSPVGTTGKVVLSGPEDLLTAALTLLGQVDRSVSAAPTPDNQVQVYSARGKADDVSKFLAAQYPGLKVTPIGTTERLVISGAQDQLSAALALLDKVDVAAPNAAATVQRVFTLVNASAEAVKATLEGTLARDVTANALTSSASLINPVTGQPYTSGNLANLPLQPQTATQPADAAANATAPAAAQPATIIADTRTNTVIVRGTSEQVEQVAALIPQLDQKVPQINVQVRIQEITETAARSLGMDWKVGFGGFQVSAGSGGLGASFDPTRSLVGFNVLPSLNALQNQGLSKSVYDGSITMQSGQRALDSASQTQNASGAAAASIKSGGRLEINIPSAAANVPGIQKQIDYGVNLDFYSPQVAPDGSITLRVRGQVNDLRTAITADTVPNILQFVNSEAQTTLTFKNGETLLLSGLLKTVETKNNDGVPFLSSLPVVGGLFGRDATRKEQTQLLVVITGNIVK</sequence>
<dbReference type="InterPro" id="IPR050810">
    <property type="entry name" value="Bact_Secretion_Sys_Channel"/>
</dbReference>
<feature type="chain" id="PRO_5047180046" evidence="4">
    <location>
        <begin position="24"/>
        <end position="826"/>
    </location>
</feature>
<dbReference type="Pfam" id="PF00263">
    <property type="entry name" value="Secretin"/>
    <property type="match status" value="1"/>
</dbReference>
<evidence type="ECO:0000256" key="1">
    <source>
        <dbReference type="ARBA" id="ARBA00022729"/>
    </source>
</evidence>
<name>A0ABU4DR97_9DEIO</name>
<accession>A0ABU4DR97</accession>
<comment type="similarity">
    <text evidence="2">Belongs to the bacterial secretin family.</text>
</comment>
<organism evidence="7 8">
    <name type="scientific">Deinococcus arenicola</name>
    <dbReference type="NCBI Taxonomy" id="2994950"/>
    <lineage>
        <taxon>Bacteria</taxon>
        <taxon>Thermotogati</taxon>
        <taxon>Deinococcota</taxon>
        <taxon>Deinococci</taxon>
        <taxon>Deinococcales</taxon>
        <taxon>Deinococcaceae</taxon>
        <taxon>Deinococcus</taxon>
    </lineage>
</organism>
<evidence type="ECO:0000313" key="7">
    <source>
        <dbReference type="EMBL" id="MDV6374952.1"/>
    </source>
</evidence>
<dbReference type="PANTHER" id="PTHR30332:SF17">
    <property type="entry name" value="TYPE IV PILIATION SYSTEM PROTEIN DR_0774-RELATED"/>
    <property type="match status" value="1"/>
</dbReference>
<dbReference type="Pfam" id="PF03958">
    <property type="entry name" value="Secretin_N"/>
    <property type="match status" value="1"/>
</dbReference>
<proteinExistence type="inferred from homology"/>
<evidence type="ECO:0000256" key="2">
    <source>
        <dbReference type="RuleBase" id="RU004003"/>
    </source>
</evidence>
<dbReference type="RefSeq" id="WP_317640278.1">
    <property type="nucleotide sequence ID" value="NZ_JAPMIV010000016.1"/>
</dbReference>
<evidence type="ECO:0000259" key="5">
    <source>
        <dbReference type="Pfam" id="PF00263"/>
    </source>
</evidence>
<dbReference type="Proteomes" id="UP001276150">
    <property type="component" value="Unassembled WGS sequence"/>
</dbReference>
<dbReference type="PANTHER" id="PTHR30332">
    <property type="entry name" value="PROBABLE GENERAL SECRETION PATHWAY PROTEIN D"/>
    <property type="match status" value="1"/>
</dbReference>
<evidence type="ECO:0000259" key="6">
    <source>
        <dbReference type="Pfam" id="PF03958"/>
    </source>
</evidence>
<gene>
    <name evidence="7" type="ORF">ORD21_10185</name>
</gene>
<keyword evidence="8" id="KW-1185">Reference proteome</keyword>
<feature type="domain" description="NolW-like" evidence="6">
    <location>
        <begin position="474"/>
        <end position="588"/>
    </location>
</feature>
<dbReference type="InterPro" id="IPR004846">
    <property type="entry name" value="T2SS/T3SS_dom"/>
</dbReference>
<keyword evidence="3" id="KW-0813">Transport</keyword>